<evidence type="ECO:0000313" key="4">
    <source>
        <dbReference type="EMBL" id="SDL40862.1"/>
    </source>
</evidence>
<dbReference type="SUPFAM" id="SSF102405">
    <property type="entry name" value="MCP/YpsA-like"/>
    <property type="match status" value="1"/>
</dbReference>
<name>A0A1G9JU07_9BACT</name>
<feature type="domain" description="Smf/DprA SLOG" evidence="2">
    <location>
        <begin position="90"/>
        <end position="296"/>
    </location>
</feature>
<gene>
    <name evidence="4" type="ORF">SAMN05660337_2949</name>
</gene>
<evidence type="ECO:0000256" key="1">
    <source>
        <dbReference type="ARBA" id="ARBA00006525"/>
    </source>
</evidence>
<feature type="domain" description="DprA winged helix" evidence="3">
    <location>
        <begin position="348"/>
        <end position="401"/>
    </location>
</feature>
<dbReference type="InterPro" id="IPR057666">
    <property type="entry name" value="DrpA_SLOG"/>
</dbReference>
<protein>
    <submittedName>
        <fullName evidence="4">DNA processing protein</fullName>
    </submittedName>
</protein>
<keyword evidence="5" id="KW-1185">Reference proteome</keyword>
<dbReference type="STRING" id="246191.SAMN05660337_2949"/>
<dbReference type="Gene3D" id="3.40.50.450">
    <property type="match status" value="1"/>
</dbReference>
<proteinExistence type="inferred from homology"/>
<dbReference type="PANTHER" id="PTHR43022:SF1">
    <property type="entry name" value="PROTEIN SMF"/>
    <property type="match status" value="1"/>
</dbReference>
<dbReference type="InterPro" id="IPR041614">
    <property type="entry name" value="DprA_WH"/>
</dbReference>
<evidence type="ECO:0000259" key="2">
    <source>
        <dbReference type="Pfam" id="PF02481"/>
    </source>
</evidence>
<dbReference type="Proteomes" id="UP000199053">
    <property type="component" value="Unassembled WGS sequence"/>
</dbReference>
<comment type="similarity">
    <text evidence="1">Belongs to the DprA/Smf family.</text>
</comment>
<dbReference type="PANTHER" id="PTHR43022">
    <property type="entry name" value="PROTEIN SMF"/>
    <property type="match status" value="1"/>
</dbReference>
<dbReference type="EMBL" id="FNGA01000004">
    <property type="protein sequence ID" value="SDL40862.1"/>
    <property type="molecule type" value="Genomic_DNA"/>
</dbReference>
<dbReference type="AlphaFoldDB" id="A0A1G9JU07"/>
<evidence type="ECO:0000313" key="5">
    <source>
        <dbReference type="Proteomes" id="UP000199053"/>
    </source>
</evidence>
<dbReference type="GO" id="GO:0009294">
    <property type="term" value="P:DNA-mediated transformation"/>
    <property type="evidence" value="ECO:0007669"/>
    <property type="project" value="InterPro"/>
</dbReference>
<accession>A0A1G9JU07</accession>
<dbReference type="Pfam" id="PF17782">
    <property type="entry name" value="WHD_DprA"/>
    <property type="match status" value="1"/>
</dbReference>
<dbReference type="Gene3D" id="1.10.10.10">
    <property type="entry name" value="Winged helix-like DNA-binding domain superfamily/Winged helix DNA-binding domain"/>
    <property type="match status" value="1"/>
</dbReference>
<organism evidence="4 5">
    <name type="scientific">Maridesulfovibrio ferrireducens</name>
    <dbReference type="NCBI Taxonomy" id="246191"/>
    <lineage>
        <taxon>Bacteria</taxon>
        <taxon>Pseudomonadati</taxon>
        <taxon>Thermodesulfobacteriota</taxon>
        <taxon>Desulfovibrionia</taxon>
        <taxon>Desulfovibrionales</taxon>
        <taxon>Desulfovibrionaceae</taxon>
        <taxon>Maridesulfovibrio</taxon>
    </lineage>
</organism>
<dbReference type="NCBIfam" id="TIGR00732">
    <property type="entry name" value="dprA"/>
    <property type="match status" value="1"/>
</dbReference>
<dbReference type="InterPro" id="IPR003488">
    <property type="entry name" value="DprA"/>
</dbReference>
<sequence length="409" mass="44050">MASGGSQLNIKEEYFACLALRHTPGLGPKSWSRILKSYPSAYSALKDAANWADLNLCSENVADAAHAEVWRSTAEKEFKEVMRLSFGILPWTHPGFPSSLKEISDPPTYLYYYGDPSLLANPGVAIVGSRNSSRLGLEYAQKISGELSAVGITVISGFARGIDACAHQEALKGIGSSIAVLGTGLDIDDYPQNSASLRRNLIENGLIVSEFSPGTRPYSGNFPFRNRIISGLSAGVLVAEADIKSGSLITARLAAEQGREVMALPGPLGSKNYSGCLKLIKEGAALVETVDDVLITIGHSLEANSKKEFVPVSEIKTPRAVHSFNKNTSQENNSVKQSESVKFVLDIDALDPHEQEIARTLDREGKLHIDEVARKSGVDVALTGAVLLGMEVKGIVVHFPGMYYDIKRC</sequence>
<dbReference type="InterPro" id="IPR036388">
    <property type="entry name" value="WH-like_DNA-bd_sf"/>
</dbReference>
<dbReference type="Pfam" id="PF02481">
    <property type="entry name" value="DNA_processg_A"/>
    <property type="match status" value="1"/>
</dbReference>
<reference evidence="5" key="1">
    <citation type="submission" date="2016-10" db="EMBL/GenBank/DDBJ databases">
        <authorList>
            <person name="Varghese N."/>
            <person name="Submissions S."/>
        </authorList>
    </citation>
    <scope>NUCLEOTIDE SEQUENCE [LARGE SCALE GENOMIC DNA]</scope>
    <source>
        <strain evidence="5">DSM 16995</strain>
    </source>
</reference>
<evidence type="ECO:0000259" key="3">
    <source>
        <dbReference type="Pfam" id="PF17782"/>
    </source>
</evidence>